<feature type="compositionally biased region" description="Basic residues" evidence="1">
    <location>
        <begin position="91"/>
        <end position="116"/>
    </location>
</feature>
<evidence type="ECO:0000313" key="2">
    <source>
        <dbReference type="EMBL" id="QQG35723.1"/>
    </source>
</evidence>
<evidence type="ECO:0000256" key="1">
    <source>
        <dbReference type="SAM" id="MobiDB-lite"/>
    </source>
</evidence>
<protein>
    <submittedName>
        <fullName evidence="2">Accessory factor UbiK family protein</fullName>
    </submittedName>
</protein>
<organism evidence="2 3">
    <name type="scientific">Micavibrio aeruginosavorus</name>
    <dbReference type="NCBI Taxonomy" id="349221"/>
    <lineage>
        <taxon>Bacteria</taxon>
        <taxon>Pseudomonadati</taxon>
        <taxon>Bdellovibrionota</taxon>
        <taxon>Bdellovibrionia</taxon>
        <taxon>Bdellovibrionales</taxon>
        <taxon>Pseudobdellovibrionaceae</taxon>
        <taxon>Micavibrio</taxon>
    </lineage>
</organism>
<name>A0A7T5R1B3_9BACT</name>
<feature type="region of interest" description="Disordered" evidence="1">
    <location>
        <begin position="77"/>
        <end position="116"/>
    </location>
</feature>
<gene>
    <name evidence="2" type="ORF">HYS17_09455</name>
</gene>
<accession>A0A7T5R1B3</accession>
<dbReference type="Proteomes" id="UP000595362">
    <property type="component" value="Chromosome"/>
</dbReference>
<dbReference type="EMBL" id="CP066681">
    <property type="protein sequence ID" value="QQG35723.1"/>
    <property type="molecule type" value="Genomic_DNA"/>
</dbReference>
<sequence length="116" mass="12989">MTMARPKPDPRFLDDLARVAGGAVNIVSGLQHHLREDMRSRMDDFASRADLVPREDLERAEGMILKLRERVEVLESRLDKLEGKKPQAKSMKSKSMKAMKGAAKKASGKSRKKGSK</sequence>
<dbReference type="Pfam" id="PF04380">
    <property type="entry name" value="BMFP"/>
    <property type="match status" value="1"/>
</dbReference>
<evidence type="ECO:0000313" key="3">
    <source>
        <dbReference type="Proteomes" id="UP000595362"/>
    </source>
</evidence>
<dbReference type="InterPro" id="IPR007475">
    <property type="entry name" value="UbiK"/>
</dbReference>
<dbReference type="AlphaFoldDB" id="A0A7T5R1B3"/>
<reference evidence="2 3" key="1">
    <citation type="submission" date="2020-07" db="EMBL/GenBank/DDBJ databases">
        <title>Huge and variable diversity of episymbiotic CPR bacteria and DPANN archaea in groundwater ecosystems.</title>
        <authorList>
            <person name="He C.Y."/>
            <person name="Keren R."/>
            <person name="Whittaker M."/>
            <person name="Farag I.F."/>
            <person name="Doudna J."/>
            <person name="Cate J.H.D."/>
            <person name="Banfield J.F."/>
        </authorList>
    </citation>
    <scope>NUCLEOTIDE SEQUENCE [LARGE SCALE GENOMIC DNA]</scope>
    <source>
        <strain evidence="2">NC_groundwater_70_Ag_B-0.1um_54_66</strain>
    </source>
</reference>
<proteinExistence type="predicted"/>